<dbReference type="EMBL" id="JAPTMU010000019">
    <property type="protein sequence ID" value="KAJ4926638.1"/>
    <property type="molecule type" value="Genomic_DNA"/>
</dbReference>
<comment type="caution">
    <text evidence="3">The sequence shown here is derived from an EMBL/GenBank/DDBJ whole genome shotgun (WGS) entry which is preliminary data.</text>
</comment>
<sequence>MLTRLSWKKRYSHLYPSNDPQNISTEGTNLPGNTQPVSPKTRNALYQDSSHHGKGRRLYLQRRGNIRPEEKFDFPLLSSWEYGWRLGELKRTYPADVQVYISV</sequence>
<name>A0AAD6FAQ3_9TELE</name>
<organism evidence="3 4">
    <name type="scientific">Pogonophryne albipinna</name>
    <dbReference type="NCBI Taxonomy" id="1090488"/>
    <lineage>
        <taxon>Eukaryota</taxon>
        <taxon>Metazoa</taxon>
        <taxon>Chordata</taxon>
        <taxon>Craniata</taxon>
        <taxon>Vertebrata</taxon>
        <taxon>Euteleostomi</taxon>
        <taxon>Actinopterygii</taxon>
        <taxon>Neopterygii</taxon>
        <taxon>Teleostei</taxon>
        <taxon>Neoteleostei</taxon>
        <taxon>Acanthomorphata</taxon>
        <taxon>Eupercaria</taxon>
        <taxon>Perciformes</taxon>
        <taxon>Notothenioidei</taxon>
        <taxon>Pogonophryne</taxon>
    </lineage>
</organism>
<feature type="region of interest" description="Disordered" evidence="1">
    <location>
        <begin position="13"/>
        <end position="40"/>
    </location>
</feature>
<evidence type="ECO:0000313" key="3">
    <source>
        <dbReference type="EMBL" id="KAJ4926638.1"/>
    </source>
</evidence>
<dbReference type="InterPro" id="IPR054323">
    <property type="entry name" value="SPMIP1_C"/>
</dbReference>
<dbReference type="PANTHER" id="PTHR35826:SF5">
    <property type="entry name" value="GENE 45521-RELATED"/>
    <property type="match status" value="1"/>
</dbReference>
<reference evidence="3" key="1">
    <citation type="submission" date="2022-11" db="EMBL/GenBank/DDBJ databases">
        <title>Chromosome-level genome of Pogonophryne albipinna.</title>
        <authorList>
            <person name="Jo E."/>
        </authorList>
    </citation>
    <scope>NUCLEOTIDE SEQUENCE</scope>
    <source>
        <strain evidence="3">SGF0006</strain>
        <tissue evidence="3">Muscle</tissue>
    </source>
</reference>
<proteinExistence type="predicted"/>
<protein>
    <recommendedName>
        <fullName evidence="2">Sperm microtubule inner protein 1 C-terminal domain-containing protein</fullName>
    </recommendedName>
</protein>
<gene>
    <name evidence="3" type="ORF">JOQ06_014387</name>
</gene>
<dbReference type="Proteomes" id="UP001219934">
    <property type="component" value="Unassembled WGS sequence"/>
</dbReference>
<keyword evidence="4" id="KW-1185">Reference proteome</keyword>
<accession>A0AAD6FAQ3</accession>
<feature type="domain" description="Sperm microtubule inner protein 1 C-terminal" evidence="2">
    <location>
        <begin position="25"/>
        <end position="93"/>
    </location>
</feature>
<evidence type="ECO:0000259" key="2">
    <source>
        <dbReference type="Pfam" id="PF22589"/>
    </source>
</evidence>
<evidence type="ECO:0000313" key="4">
    <source>
        <dbReference type="Proteomes" id="UP001219934"/>
    </source>
</evidence>
<dbReference type="AlphaFoldDB" id="A0AAD6FAQ3"/>
<evidence type="ECO:0000256" key="1">
    <source>
        <dbReference type="SAM" id="MobiDB-lite"/>
    </source>
</evidence>
<dbReference type="Pfam" id="PF22589">
    <property type="entry name" value="SPMIP1"/>
    <property type="match status" value="1"/>
</dbReference>
<feature type="compositionally biased region" description="Polar residues" evidence="1">
    <location>
        <begin position="18"/>
        <end position="40"/>
    </location>
</feature>
<dbReference type="PANTHER" id="PTHR35826">
    <property type="entry name" value="PROTEIN ATP6V1FNB-LIKE"/>
    <property type="match status" value="1"/>
</dbReference>